<dbReference type="EMBL" id="JACHXH010000035">
    <property type="protein sequence ID" value="MBB3138633.1"/>
    <property type="molecule type" value="Genomic_DNA"/>
</dbReference>
<dbReference type="Proteomes" id="UP000518315">
    <property type="component" value="Unassembled WGS sequence"/>
</dbReference>
<proteinExistence type="predicted"/>
<reference evidence="2 3" key="1">
    <citation type="submission" date="2020-08" db="EMBL/GenBank/DDBJ databases">
        <title>Genomic Encyclopedia of Type Strains, Phase III (KMG-III): the genomes of soil and plant-associated and newly described type strains.</title>
        <authorList>
            <person name="Whitman W."/>
        </authorList>
    </citation>
    <scope>NUCLEOTIDE SEQUENCE [LARGE SCALE GENOMIC DNA]</scope>
    <source>
        <strain evidence="2 3">CECT 4113</strain>
    </source>
</reference>
<feature type="compositionally biased region" description="Polar residues" evidence="1">
    <location>
        <begin position="78"/>
        <end position="90"/>
    </location>
</feature>
<evidence type="ECO:0000256" key="1">
    <source>
        <dbReference type="SAM" id="MobiDB-lite"/>
    </source>
</evidence>
<gene>
    <name evidence="2" type="ORF">FHS26_006412</name>
</gene>
<name>A0A7W5G2U7_9HYPH</name>
<dbReference type="AlphaFoldDB" id="A0A7W5G2U7"/>
<comment type="caution">
    <text evidence="2">The sequence shown here is derived from an EMBL/GenBank/DDBJ whole genome shotgun (WGS) entry which is preliminary data.</text>
</comment>
<accession>A0A7W5G2U7</accession>
<evidence type="ECO:0000313" key="3">
    <source>
        <dbReference type="Proteomes" id="UP000518315"/>
    </source>
</evidence>
<dbReference type="RefSeq" id="WP_245438290.1">
    <property type="nucleotide sequence ID" value="NZ_JACHXH010000035.1"/>
</dbReference>
<organism evidence="2 3">
    <name type="scientific">Rhizobium pisi</name>
    <dbReference type="NCBI Taxonomy" id="574561"/>
    <lineage>
        <taxon>Bacteria</taxon>
        <taxon>Pseudomonadati</taxon>
        <taxon>Pseudomonadota</taxon>
        <taxon>Alphaproteobacteria</taxon>
        <taxon>Hyphomicrobiales</taxon>
        <taxon>Rhizobiaceae</taxon>
        <taxon>Rhizobium/Agrobacterium group</taxon>
        <taxon>Rhizobium</taxon>
    </lineage>
</organism>
<evidence type="ECO:0000313" key="2">
    <source>
        <dbReference type="EMBL" id="MBB3138633.1"/>
    </source>
</evidence>
<feature type="region of interest" description="Disordered" evidence="1">
    <location>
        <begin position="78"/>
        <end position="105"/>
    </location>
</feature>
<protein>
    <submittedName>
        <fullName evidence="2">Uncharacterized protein</fullName>
    </submittedName>
</protein>
<sequence>MVQTIIKKSQAPLDSRDLEVCQHVFDDLRTMADVPRNSEEAEGIAAIVVELYRQGVRNREQLKTMVQAARGLFEKQPTQAGVTIGESTRSIGPISEESEHEKGNR</sequence>
<keyword evidence="3" id="KW-1185">Reference proteome</keyword>